<dbReference type="PATRIC" id="fig|1114960.4.peg.4532"/>
<evidence type="ECO:0000313" key="2">
    <source>
        <dbReference type="EMBL" id="EHK80861.1"/>
    </source>
</evidence>
<comment type="caution">
    <text evidence="2">The sequence shown here is derived from an EMBL/GenBank/DDBJ whole genome shotgun (WGS) entry which is preliminary data.</text>
</comment>
<dbReference type="EMBL" id="AHBW01000061">
    <property type="protein sequence ID" value="EHK80861.1"/>
    <property type="molecule type" value="Genomic_DNA"/>
</dbReference>
<name>H0JXG6_9NOCA</name>
<organism evidence="2 3">
    <name type="scientific">Rhodococcus pyridinivorans AK37</name>
    <dbReference type="NCBI Taxonomy" id="1114960"/>
    <lineage>
        <taxon>Bacteria</taxon>
        <taxon>Bacillati</taxon>
        <taxon>Actinomycetota</taxon>
        <taxon>Actinomycetes</taxon>
        <taxon>Mycobacteriales</taxon>
        <taxon>Nocardiaceae</taxon>
        <taxon>Rhodococcus</taxon>
    </lineage>
</organism>
<dbReference type="InterPro" id="IPR006427">
    <property type="entry name" value="Portal_HK97"/>
</dbReference>
<protein>
    <submittedName>
        <fullName evidence="2">Phage portal protein</fullName>
    </submittedName>
</protein>
<reference evidence="2 3" key="1">
    <citation type="submission" date="2011-12" db="EMBL/GenBank/DDBJ databases">
        <authorList>
            <person name="Kriszt B."/>
            <person name="Tancsics A."/>
            <person name="Cserhati M."/>
            <person name="Toth A."/>
            <person name="Nagy I."/>
            <person name="Horvath B."/>
            <person name="Tamura T."/>
            <person name="Kukolya J."/>
            <person name="Szoboszlay S."/>
        </authorList>
    </citation>
    <scope>NUCLEOTIDE SEQUENCE [LARGE SCALE GENOMIC DNA]</scope>
    <source>
        <strain evidence="2 3">AK37</strain>
    </source>
</reference>
<dbReference type="InterPro" id="IPR006944">
    <property type="entry name" value="Phage/GTA_portal"/>
</dbReference>
<dbReference type="NCBIfam" id="TIGR01537">
    <property type="entry name" value="portal_HK97"/>
    <property type="match status" value="1"/>
</dbReference>
<sequence length="343" mass="38177">MVSRAVDMTNTMISGLSLDEYDHKGVRKAAPSMLLTKPSTEVDYEEFVQQSANDYLLKGEFFWYKTLGFRGEAVNLRVLPPDSVTVTMDPQTGIRQYGWSHGTVPRSRIVHKRHTTLSDEPRGIGPVDAAQTELRLALMVQKFQLAWFDGGMPPEGKLKTDQNLNPTTRDQIAADWKAYLSNPSNRVAILSNGIDYEALMLKPADAQMIEVADAIDRKLARIFGLSGHDLLIPLQGESRTYVNLEVANLDFLVKTLQKTMNAIERAFTEVLPGNNSARFDESGLLRLDSKTQAEVDKMRLDSGYTTANELRARDGLPKIAAPQYTPARPRPSLSVVPGQEQAQ</sequence>
<accession>H0JXG6</accession>
<dbReference type="AlphaFoldDB" id="H0JXG6"/>
<proteinExistence type="predicted"/>
<evidence type="ECO:0000256" key="1">
    <source>
        <dbReference type="SAM" id="MobiDB-lite"/>
    </source>
</evidence>
<gene>
    <name evidence="2" type="ORF">AK37_22216</name>
</gene>
<evidence type="ECO:0000313" key="3">
    <source>
        <dbReference type="Proteomes" id="UP000005064"/>
    </source>
</evidence>
<dbReference type="Proteomes" id="UP000005064">
    <property type="component" value="Unassembled WGS sequence"/>
</dbReference>
<dbReference type="Pfam" id="PF04860">
    <property type="entry name" value="Phage_portal"/>
    <property type="match status" value="1"/>
</dbReference>
<feature type="region of interest" description="Disordered" evidence="1">
    <location>
        <begin position="309"/>
        <end position="343"/>
    </location>
</feature>